<evidence type="ECO:0000313" key="2">
    <source>
        <dbReference type="Proteomes" id="UP001162480"/>
    </source>
</evidence>
<gene>
    <name evidence="1" type="ORF">OCTVUL_1B004980</name>
</gene>
<organism evidence="1 2">
    <name type="scientific">Octopus vulgaris</name>
    <name type="common">Common octopus</name>
    <dbReference type="NCBI Taxonomy" id="6645"/>
    <lineage>
        <taxon>Eukaryota</taxon>
        <taxon>Metazoa</taxon>
        <taxon>Spiralia</taxon>
        <taxon>Lophotrochozoa</taxon>
        <taxon>Mollusca</taxon>
        <taxon>Cephalopoda</taxon>
        <taxon>Coleoidea</taxon>
        <taxon>Octopodiformes</taxon>
        <taxon>Octopoda</taxon>
        <taxon>Incirrata</taxon>
        <taxon>Octopodidae</taxon>
        <taxon>Octopus</taxon>
    </lineage>
</organism>
<protein>
    <submittedName>
        <fullName evidence="1">Uncharacterized protein</fullName>
    </submittedName>
</protein>
<reference evidence="1" key="1">
    <citation type="submission" date="2023-08" db="EMBL/GenBank/DDBJ databases">
        <authorList>
            <person name="Alioto T."/>
            <person name="Alioto T."/>
            <person name="Gomez Garrido J."/>
        </authorList>
    </citation>
    <scope>NUCLEOTIDE SEQUENCE</scope>
</reference>
<dbReference type="EMBL" id="OX597815">
    <property type="protein sequence ID" value="CAI9717184.1"/>
    <property type="molecule type" value="Genomic_DNA"/>
</dbReference>
<dbReference type="AlphaFoldDB" id="A0AA36EXR2"/>
<name>A0AA36EXR2_OCTVU</name>
<dbReference type="Proteomes" id="UP001162480">
    <property type="component" value="Chromosome 2"/>
</dbReference>
<evidence type="ECO:0000313" key="1">
    <source>
        <dbReference type="EMBL" id="CAI9717184.1"/>
    </source>
</evidence>
<accession>A0AA36EXR2</accession>
<proteinExistence type="predicted"/>
<sequence length="124" mass="14852">MRKKNIGIKDQICKYSLSPSVNSSNVCQRRMLVSGSSAISRTTFRSTRVKRDKKQRMLWHCRQECWNFEGNISMRKKEEKREEEGKQWQKQNRIEKTRHVISTCISQEFSYSVRITGFILEFRI</sequence>
<keyword evidence="2" id="KW-1185">Reference proteome</keyword>